<dbReference type="AlphaFoldDB" id="A0A0C2ZRK3"/>
<feature type="compositionally biased region" description="Basic and acidic residues" evidence="1">
    <location>
        <begin position="161"/>
        <end position="170"/>
    </location>
</feature>
<sequence length="200" mass="21152">MTPSMAITSLSDPPSSTLLTSSPAPTTAPAPSVTSHSDTWRIIGGVFGGIGGGILVAGAIALFRRRKRHQKILDLTEEPDPQSFDPLDDPSHPKMRPAHGQDGRNTTQNPTLPSSTPHVPNGHHASAEKVSGPNVIALFPDGQPAPSSVSPRADVPQSLTDEERMPADRHAGIREWQRGVALSRTNSFATTAPLSNDLNN</sequence>
<feature type="region of interest" description="Disordered" evidence="1">
    <location>
        <begin position="73"/>
        <end position="170"/>
    </location>
</feature>
<reference evidence="3 4" key="1">
    <citation type="submission" date="2014-04" db="EMBL/GenBank/DDBJ databases">
        <authorList>
            <consortium name="DOE Joint Genome Institute"/>
            <person name="Kuo A."/>
            <person name="Kohler A."/>
            <person name="Nagy L.G."/>
            <person name="Floudas D."/>
            <person name="Copeland A."/>
            <person name="Barry K.W."/>
            <person name="Cichocki N."/>
            <person name="Veneault-Fourrey C."/>
            <person name="LaButti K."/>
            <person name="Lindquist E.A."/>
            <person name="Lipzen A."/>
            <person name="Lundell T."/>
            <person name="Morin E."/>
            <person name="Murat C."/>
            <person name="Sun H."/>
            <person name="Tunlid A."/>
            <person name="Henrissat B."/>
            <person name="Grigoriev I.V."/>
            <person name="Hibbett D.S."/>
            <person name="Martin F."/>
            <person name="Nordberg H.P."/>
            <person name="Cantor M.N."/>
            <person name="Hua S.X."/>
        </authorList>
    </citation>
    <scope>NUCLEOTIDE SEQUENCE [LARGE SCALE GENOMIC DNA]</scope>
    <source>
        <strain evidence="3 4">Foug A</strain>
    </source>
</reference>
<evidence type="ECO:0000313" key="4">
    <source>
        <dbReference type="Proteomes" id="UP000053989"/>
    </source>
</evidence>
<dbReference type="Proteomes" id="UP000053989">
    <property type="component" value="Unassembled WGS sequence"/>
</dbReference>
<protein>
    <submittedName>
        <fullName evidence="3">Uncharacterized protein</fullName>
    </submittedName>
</protein>
<feature type="compositionally biased region" description="Polar residues" evidence="1">
    <location>
        <begin position="103"/>
        <end position="118"/>
    </location>
</feature>
<dbReference type="OrthoDB" id="2872628at2759"/>
<organism evidence="3 4">
    <name type="scientific">Scleroderma citrinum Foug A</name>
    <dbReference type="NCBI Taxonomy" id="1036808"/>
    <lineage>
        <taxon>Eukaryota</taxon>
        <taxon>Fungi</taxon>
        <taxon>Dikarya</taxon>
        <taxon>Basidiomycota</taxon>
        <taxon>Agaricomycotina</taxon>
        <taxon>Agaricomycetes</taxon>
        <taxon>Agaricomycetidae</taxon>
        <taxon>Boletales</taxon>
        <taxon>Sclerodermatineae</taxon>
        <taxon>Sclerodermataceae</taxon>
        <taxon>Scleroderma</taxon>
    </lineage>
</organism>
<dbReference type="InParanoid" id="A0A0C2ZRK3"/>
<name>A0A0C2ZRK3_9AGAM</name>
<reference evidence="4" key="2">
    <citation type="submission" date="2015-01" db="EMBL/GenBank/DDBJ databases">
        <title>Evolutionary Origins and Diversification of the Mycorrhizal Mutualists.</title>
        <authorList>
            <consortium name="DOE Joint Genome Institute"/>
            <consortium name="Mycorrhizal Genomics Consortium"/>
            <person name="Kohler A."/>
            <person name="Kuo A."/>
            <person name="Nagy L.G."/>
            <person name="Floudas D."/>
            <person name="Copeland A."/>
            <person name="Barry K.W."/>
            <person name="Cichocki N."/>
            <person name="Veneault-Fourrey C."/>
            <person name="LaButti K."/>
            <person name="Lindquist E.A."/>
            <person name="Lipzen A."/>
            <person name="Lundell T."/>
            <person name="Morin E."/>
            <person name="Murat C."/>
            <person name="Riley R."/>
            <person name="Ohm R."/>
            <person name="Sun H."/>
            <person name="Tunlid A."/>
            <person name="Henrissat B."/>
            <person name="Grigoriev I.V."/>
            <person name="Hibbett D.S."/>
            <person name="Martin F."/>
        </authorList>
    </citation>
    <scope>NUCLEOTIDE SEQUENCE [LARGE SCALE GENOMIC DNA]</scope>
    <source>
        <strain evidence="4">Foug A</strain>
    </source>
</reference>
<proteinExistence type="predicted"/>
<keyword evidence="2" id="KW-0812">Transmembrane</keyword>
<accession>A0A0C2ZRK3</accession>
<keyword evidence="4" id="KW-1185">Reference proteome</keyword>
<evidence type="ECO:0000256" key="1">
    <source>
        <dbReference type="SAM" id="MobiDB-lite"/>
    </source>
</evidence>
<keyword evidence="2" id="KW-0472">Membrane</keyword>
<dbReference type="HOGENOM" id="CLU_1366956_0_0_1"/>
<gene>
    <name evidence="3" type="ORF">SCLCIDRAFT_11054</name>
</gene>
<evidence type="ECO:0000313" key="3">
    <source>
        <dbReference type="EMBL" id="KIM55202.1"/>
    </source>
</evidence>
<keyword evidence="2" id="KW-1133">Transmembrane helix</keyword>
<feature type="region of interest" description="Disordered" evidence="1">
    <location>
        <begin position="1"/>
        <end position="36"/>
    </location>
</feature>
<feature type="compositionally biased region" description="Low complexity" evidence="1">
    <location>
        <begin position="8"/>
        <end position="35"/>
    </location>
</feature>
<dbReference type="EMBL" id="KN822139">
    <property type="protein sequence ID" value="KIM55202.1"/>
    <property type="molecule type" value="Genomic_DNA"/>
</dbReference>
<evidence type="ECO:0000256" key="2">
    <source>
        <dbReference type="SAM" id="Phobius"/>
    </source>
</evidence>
<feature type="transmembrane region" description="Helical" evidence="2">
    <location>
        <begin position="42"/>
        <end position="63"/>
    </location>
</feature>